<protein>
    <submittedName>
        <fullName evidence="3">Repeat protein (TIGR01451 family)</fullName>
    </submittedName>
</protein>
<dbReference type="NCBIfam" id="TIGR01451">
    <property type="entry name" value="B_ant_repeat"/>
    <property type="match status" value="1"/>
</dbReference>
<keyword evidence="4" id="KW-1185">Reference proteome</keyword>
<comment type="caution">
    <text evidence="3">The sequence shown here is derived from an EMBL/GenBank/DDBJ whole genome shotgun (WGS) entry which is preliminary data.</text>
</comment>
<dbReference type="PROSITE" id="PS50825">
    <property type="entry name" value="HYR"/>
    <property type="match status" value="1"/>
</dbReference>
<name>A0ABU1S6W8_9FLAO</name>
<sequence>SNVSVAADAGLCTATGVSLGTATATDNCSTGANLVITNDAPTTFNIGTTTVIWTAIDVEGNTQTCTQIVSVFGAIDAVDDTAAPISGFSGGDAGINVLNNDILNCVALIPSQVTIISVPTKELKVNTDGSVTVAQGTAAGIYTINYQICEILNPSNCDTAKVTVTVTVTGATDTIDAVIDILAPINGTYGGTTQSVFANDTLNGRLFSPDDVILTSLPLASGLRLNPDGTISVAPLTAPGVYPLTYTICQVANPIICDTATTNVIVTSIDAVAYVREPEIGTTGGTVLSVLGNDTLNGLPFLPADVILTSLPLASGLTLNPDGTITVAPGTAAGRYPLTYTICQVANPTICDTTTTSIIVTAGTPSPSMNITKDGTYVDNNGDGRTNVGDSVFYNFVVTNTGNVPLFEIIVTDINAIVTGGPIDILGVGSSNVSTFTAIHNITQADIDAGQVDNLALVKGKPFVGSQITATSTDPTPCVTCTPIDPNCSSCTIVLLSNSVSISLINKAEFNDSNGDGIAQVGETIIYKYTVTNTGNVTLSNITISDLLPGVIITGGPIDLAPGQSDSVTFVGTYTLVLQDLLNGSVTNQAIVSAMDAKGNSISDLSDNDDGFGDDPTVIEINGCEIIVYNALSPNDSPGVNDALIISGIECYPNNSVEIYNRWGALVFETKGYDNVTNVFKGVSEGKGTIGKDSNLPDGTYFYLLKYSNSTGESFHKTGYLYIKN</sequence>
<evidence type="ECO:0000259" key="2">
    <source>
        <dbReference type="PROSITE" id="PS50825"/>
    </source>
</evidence>
<evidence type="ECO:0000256" key="1">
    <source>
        <dbReference type="ARBA" id="ARBA00022737"/>
    </source>
</evidence>
<feature type="domain" description="HYR" evidence="2">
    <location>
        <begin position="1"/>
        <end position="73"/>
    </location>
</feature>
<dbReference type="InterPro" id="IPR003410">
    <property type="entry name" value="HYR_dom"/>
</dbReference>
<proteinExistence type="predicted"/>
<gene>
    <name evidence="3" type="ORF">J2W95_002639</name>
</gene>
<feature type="non-terminal residue" evidence="3">
    <location>
        <position position="1"/>
    </location>
</feature>
<reference evidence="3 4" key="1">
    <citation type="submission" date="2023-07" db="EMBL/GenBank/DDBJ databases">
        <title>Sorghum-associated microbial communities from plants grown in Nebraska, USA.</title>
        <authorList>
            <person name="Schachtman D."/>
        </authorList>
    </citation>
    <scope>NUCLEOTIDE SEQUENCE [LARGE SCALE GENOMIC DNA]</scope>
    <source>
        <strain evidence="3 4">BE124</strain>
    </source>
</reference>
<organism evidence="3 4">
    <name type="scientific">Flavobacterium granuli</name>
    <dbReference type="NCBI Taxonomy" id="280093"/>
    <lineage>
        <taxon>Bacteria</taxon>
        <taxon>Pseudomonadati</taxon>
        <taxon>Bacteroidota</taxon>
        <taxon>Flavobacteriia</taxon>
        <taxon>Flavobacteriales</taxon>
        <taxon>Flavobacteriaceae</taxon>
        <taxon>Flavobacterium</taxon>
    </lineage>
</organism>
<dbReference type="Gene3D" id="2.60.40.10">
    <property type="entry name" value="Immunoglobulins"/>
    <property type="match status" value="1"/>
</dbReference>
<dbReference type="EMBL" id="JAVDTX010000005">
    <property type="protein sequence ID" value="MDR6845929.1"/>
    <property type="molecule type" value="Genomic_DNA"/>
</dbReference>
<dbReference type="Proteomes" id="UP001261871">
    <property type="component" value="Unassembled WGS sequence"/>
</dbReference>
<dbReference type="InterPro" id="IPR013783">
    <property type="entry name" value="Ig-like_fold"/>
</dbReference>
<evidence type="ECO:0000313" key="3">
    <source>
        <dbReference type="EMBL" id="MDR6845929.1"/>
    </source>
</evidence>
<accession>A0ABU1S6W8</accession>
<dbReference type="RefSeq" id="WP_310007661.1">
    <property type="nucleotide sequence ID" value="NZ_JAVDTX010000005.1"/>
</dbReference>
<dbReference type="Pfam" id="PF24346">
    <property type="entry name" value="DUF7507"/>
    <property type="match status" value="2"/>
</dbReference>
<dbReference type="InterPro" id="IPR047589">
    <property type="entry name" value="DUF11_rpt"/>
</dbReference>
<evidence type="ECO:0000313" key="4">
    <source>
        <dbReference type="Proteomes" id="UP001261871"/>
    </source>
</evidence>
<keyword evidence="1" id="KW-0677">Repeat</keyword>
<dbReference type="InterPro" id="IPR055354">
    <property type="entry name" value="DUF7507"/>
</dbReference>
<dbReference type="Pfam" id="PF13585">
    <property type="entry name" value="CHU_C"/>
    <property type="match status" value="1"/>
</dbReference>